<dbReference type="InterPro" id="IPR033956">
    <property type="entry name" value="Translin"/>
</dbReference>
<evidence type="ECO:0000256" key="9">
    <source>
        <dbReference type="ARBA" id="ARBA00022801"/>
    </source>
</evidence>
<keyword evidence="10" id="KW-0694">RNA-binding</keyword>
<evidence type="ECO:0000256" key="2">
    <source>
        <dbReference type="ARBA" id="ARBA00004496"/>
    </source>
</evidence>
<comment type="subunit">
    <text evidence="4">Ring-shaped heterooctamer of six TSN and two TSNAX subunits, DNA/RNA binding occurs inside the ring.</text>
</comment>
<keyword evidence="11" id="KW-0238">DNA-binding</keyword>
<evidence type="ECO:0000256" key="11">
    <source>
        <dbReference type="ARBA" id="ARBA00023125"/>
    </source>
</evidence>
<dbReference type="GO" id="GO:0003697">
    <property type="term" value="F:single-stranded DNA binding"/>
    <property type="evidence" value="ECO:0007669"/>
    <property type="project" value="InterPro"/>
</dbReference>
<dbReference type="Proteomes" id="UP001107558">
    <property type="component" value="Chromosome 2"/>
</dbReference>
<evidence type="ECO:0000256" key="3">
    <source>
        <dbReference type="ARBA" id="ARBA00005902"/>
    </source>
</evidence>
<dbReference type="OrthoDB" id="829at2759"/>
<dbReference type="InterPro" id="IPR036081">
    <property type="entry name" value="Translin_sf"/>
</dbReference>
<dbReference type="GO" id="GO:0016787">
    <property type="term" value="F:hydrolase activity"/>
    <property type="evidence" value="ECO:0007669"/>
    <property type="project" value="UniProtKB-KW"/>
</dbReference>
<name>A0A9J6BYU3_POLVA</name>
<comment type="function">
    <text evidence="14">Exhibits both single-stranded and double-stranded endoribonuclease activity. May act as an activator of RNA-induced silencing complex (RISC) by facilitating endonucleolytic cleavage of the siRNA passenger strand.</text>
</comment>
<dbReference type="GO" id="GO:0003723">
    <property type="term" value="F:RNA binding"/>
    <property type="evidence" value="ECO:0007669"/>
    <property type="project" value="UniProtKB-KW"/>
</dbReference>
<dbReference type="GO" id="GO:0004519">
    <property type="term" value="F:endonuclease activity"/>
    <property type="evidence" value="ECO:0007669"/>
    <property type="project" value="UniProtKB-KW"/>
</dbReference>
<comment type="similarity">
    <text evidence="3">Belongs to the translin family.</text>
</comment>
<evidence type="ECO:0000256" key="1">
    <source>
        <dbReference type="ARBA" id="ARBA00004123"/>
    </source>
</evidence>
<comment type="subcellular location">
    <subcellularLocation>
        <location evidence="2">Cytoplasm</location>
    </subcellularLocation>
    <subcellularLocation>
        <location evidence="1">Nucleus</location>
    </subcellularLocation>
</comment>
<evidence type="ECO:0000256" key="13">
    <source>
        <dbReference type="ARBA" id="ARBA00025374"/>
    </source>
</evidence>
<dbReference type="GO" id="GO:0005737">
    <property type="term" value="C:cytoplasm"/>
    <property type="evidence" value="ECO:0007669"/>
    <property type="project" value="UniProtKB-SubCell"/>
</dbReference>
<evidence type="ECO:0000256" key="15">
    <source>
        <dbReference type="ARBA" id="ARBA00030513"/>
    </source>
</evidence>
<evidence type="ECO:0000313" key="17">
    <source>
        <dbReference type="Proteomes" id="UP001107558"/>
    </source>
</evidence>
<dbReference type="GO" id="GO:0005634">
    <property type="term" value="C:nucleus"/>
    <property type="evidence" value="ECO:0007669"/>
    <property type="project" value="UniProtKB-SubCell"/>
</dbReference>
<comment type="function">
    <text evidence="13">DNA-binding protein that specifically recognizes consensus sequences at the breakpoint junctions in chromosomal translocations, mostly involving immunoglobulin (Ig)/T-cell receptor gene segments. Seems to recognize single-stranded DNA ends generated by staggered breaks occurring at recombination hot spots.</text>
</comment>
<dbReference type="AlphaFoldDB" id="A0A9J6BYU3"/>
<dbReference type="InterPro" id="IPR002848">
    <property type="entry name" value="Translin_fam"/>
</dbReference>
<sequence>MEMFQKFNTYLEEEQETREKIREIVKLIDNESKEAAAVLQVIHTSLTEVNQACLKVRGMLEKCKELYIQLASIVPPNQYYRFSDHWNWTTQRLVSIIALVVYLEAGFLVTRDTCAEILGLKSNPADGFHLDIEFYLMGILLMTDDLSRFAVNSASMGDYNRVQNLQNFIGNINSGFRLLNLKNDALRKKFDSLKYSVKRIEEIVYDLAIRNLINKPNEGEQMEATSVSMKED</sequence>
<dbReference type="Gene3D" id="1.20.58.200">
    <property type="entry name" value="Translin, domain 2"/>
    <property type="match status" value="1"/>
</dbReference>
<dbReference type="SUPFAM" id="SSF74784">
    <property type="entry name" value="Translin"/>
    <property type="match status" value="1"/>
</dbReference>
<organism evidence="16 17">
    <name type="scientific">Polypedilum vanderplanki</name>
    <name type="common">Sleeping chironomid midge</name>
    <dbReference type="NCBI Taxonomy" id="319348"/>
    <lineage>
        <taxon>Eukaryota</taxon>
        <taxon>Metazoa</taxon>
        <taxon>Ecdysozoa</taxon>
        <taxon>Arthropoda</taxon>
        <taxon>Hexapoda</taxon>
        <taxon>Insecta</taxon>
        <taxon>Pterygota</taxon>
        <taxon>Neoptera</taxon>
        <taxon>Endopterygota</taxon>
        <taxon>Diptera</taxon>
        <taxon>Nematocera</taxon>
        <taxon>Chironomoidea</taxon>
        <taxon>Chironomidae</taxon>
        <taxon>Chironominae</taxon>
        <taxon>Polypedilum</taxon>
        <taxon>Polypedilum</taxon>
    </lineage>
</organism>
<keyword evidence="9" id="KW-0378">Hydrolase</keyword>
<evidence type="ECO:0000256" key="10">
    <source>
        <dbReference type="ARBA" id="ARBA00022884"/>
    </source>
</evidence>
<keyword evidence="7" id="KW-0540">Nuclease</keyword>
<evidence type="ECO:0000256" key="5">
    <source>
        <dbReference type="ARBA" id="ARBA00022196"/>
    </source>
</evidence>
<evidence type="ECO:0000313" key="16">
    <source>
        <dbReference type="EMBL" id="KAG5674723.1"/>
    </source>
</evidence>
<dbReference type="InterPro" id="IPR016068">
    <property type="entry name" value="Translin_N"/>
</dbReference>
<keyword evidence="8" id="KW-0255">Endonuclease</keyword>
<gene>
    <name evidence="16" type="ORF">PVAND_004675</name>
</gene>
<dbReference type="Gene3D" id="1.20.58.190">
    <property type="entry name" value="Translin, domain 1"/>
    <property type="match status" value="1"/>
</dbReference>
<dbReference type="Pfam" id="PF01997">
    <property type="entry name" value="Translin"/>
    <property type="match status" value="1"/>
</dbReference>
<evidence type="ECO:0000256" key="8">
    <source>
        <dbReference type="ARBA" id="ARBA00022759"/>
    </source>
</evidence>
<evidence type="ECO:0000256" key="6">
    <source>
        <dbReference type="ARBA" id="ARBA00022490"/>
    </source>
</evidence>
<keyword evidence="6" id="KW-0963">Cytoplasm</keyword>
<dbReference type="GO" id="GO:0016070">
    <property type="term" value="P:RNA metabolic process"/>
    <property type="evidence" value="ECO:0007669"/>
    <property type="project" value="InterPro"/>
</dbReference>
<keyword evidence="12" id="KW-0539">Nucleus</keyword>
<accession>A0A9J6BYU3</accession>
<protein>
    <recommendedName>
        <fullName evidence="5">Translin</fullName>
    </recommendedName>
    <alternativeName>
        <fullName evidence="15">Component 3 of promoter of RISC</fullName>
    </alternativeName>
</protein>
<evidence type="ECO:0000256" key="7">
    <source>
        <dbReference type="ARBA" id="ARBA00022722"/>
    </source>
</evidence>
<comment type="caution">
    <text evidence="16">The sequence shown here is derived from an EMBL/GenBank/DDBJ whole genome shotgun (WGS) entry which is preliminary data.</text>
</comment>
<reference evidence="16" key="1">
    <citation type="submission" date="2021-03" db="EMBL/GenBank/DDBJ databases">
        <title>Chromosome level genome of the anhydrobiotic midge Polypedilum vanderplanki.</title>
        <authorList>
            <person name="Yoshida Y."/>
            <person name="Kikawada T."/>
            <person name="Gusev O."/>
        </authorList>
    </citation>
    <scope>NUCLEOTIDE SEQUENCE</scope>
    <source>
        <strain evidence="16">NIAS01</strain>
        <tissue evidence="16">Whole body or cell culture</tissue>
    </source>
</reference>
<dbReference type="GO" id="GO:0043565">
    <property type="term" value="F:sequence-specific DNA binding"/>
    <property type="evidence" value="ECO:0007669"/>
    <property type="project" value="InterPro"/>
</dbReference>
<dbReference type="FunFam" id="1.20.58.190:FF:000001">
    <property type="entry name" value="Translin"/>
    <property type="match status" value="1"/>
</dbReference>
<proteinExistence type="inferred from homology"/>
<keyword evidence="17" id="KW-1185">Reference proteome</keyword>
<dbReference type="PANTHER" id="PTHR10741">
    <property type="entry name" value="TRANSLIN AND TRANSLIN ASSOCIATED PROTEIN X"/>
    <property type="match status" value="1"/>
</dbReference>
<evidence type="ECO:0000256" key="4">
    <source>
        <dbReference type="ARBA" id="ARBA00011685"/>
    </source>
</evidence>
<dbReference type="FunFam" id="1.20.58.200:FF:000002">
    <property type="entry name" value="Putative translin"/>
    <property type="match status" value="1"/>
</dbReference>
<dbReference type="CDD" id="cd14819">
    <property type="entry name" value="Translin"/>
    <property type="match status" value="1"/>
</dbReference>
<dbReference type="EMBL" id="JADBJN010000002">
    <property type="protein sequence ID" value="KAG5674723.1"/>
    <property type="molecule type" value="Genomic_DNA"/>
</dbReference>
<dbReference type="InterPro" id="IPR016069">
    <property type="entry name" value="Translin_C"/>
</dbReference>
<evidence type="ECO:0000256" key="14">
    <source>
        <dbReference type="ARBA" id="ARBA00025410"/>
    </source>
</evidence>
<evidence type="ECO:0000256" key="12">
    <source>
        <dbReference type="ARBA" id="ARBA00023242"/>
    </source>
</evidence>